<dbReference type="AlphaFoldDB" id="A0A4D9F660"/>
<proteinExistence type="predicted"/>
<evidence type="ECO:0000313" key="3">
    <source>
        <dbReference type="Proteomes" id="UP000297703"/>
    </source>
</evidence>
<reference evidence="2 3" key="2">
    <citation type="submission" date="2019-04" db="EMBL/GenBank/DDBJ databases">
        <title>The genome sequence of big-headed turtle.</title>
        <authorList>
            <person name="Gong S."/>
        </authorList>
    </citation>
    <scope>NUCLEOTIDE SEQUENCE [LARGE SCALE GENOMIC DNA]</scope>
    <source>
        <strain evidence="2">DO16091913</strain>
        <tissue evidence="2">Muscle</tissue>
    </source>
</reference>
<keyword evidence="3" id="KW-1185">Reference proteome</keyword>
<gene>
    <name evidence="2" type="ORF">DR999_PMT02980</name>
</gene>
<evidence type="ECO:0000313" key="2">
    <source>
        <dbReference type="EMBL" id="TFK13500.1"/>
    </source>
</evidence>
<feature type="region of interest" description="Disordered" evidence="1">
    <location>
        <begin position="48"/>
        <end position="95"/>
    </location>
</feature>
<reference evidence="2 3" key="1">
    <citation type="submission" date="2019-04" db="EMBL/GenBank/DDBJ databases">
        <title>Draft genome of the big-headed turtle Platysternon megacephalum.</title>
        <authorList>
            <person name="Gong S."/>
        </authorList>
    </citation>
    <scope>NUCLEOTIDE SEQUENCE [LARGE SCALE GENOMIC DNA]</scope>
    <source>
        <strain evidence="2">DO16091913</strain>
        <tissue evidence="2">Muscle</tissue>
    </source>
</reference>
<accession>A0A4D9F660</accession>
<feature type="compositionally biased region" description="Basic residues" evidence="1">
    <location>
        <begin position="84"/>
        <end position="94"/>
    </location>
</feature>
<organism evidence="2 3">
    <name type="scientific">Platysternon megacephalum</name>
    <name type="common">big-headed turtle</name>
    <dbReference type="NCBI Taxonomy" id="55544"/>
    <lineage>
        <taxon>Eukaryota</taxon>
        <taxon>Metazoa</taxon>
        <taxon>Chordata</taxon>
        <taxon>Craniata</taxon>
        <taxon>Vertebrata</taxon>
        <taxon>Euteleostomi</taxon>
        <taxon>Archelosauria</taxon>
        <taxon>Testudinata</taxon>
        <taxon>Testudines</taxon>
        <taxon>Cryptodira</taxon>
        <taxon>Durocryptodira</taxon>
        <taxon>Testudinoidea</taxon>
        <taxon>Platysternidae</taxon>
        <taxon>Platysternon</taxon>
    </lineage>
</organism>
<comment type="caution">
    <text evidence="2">The sequence shown here is derived from an EMBL/GenBank/DDBJ whole genome shotgun (WGS) entry which is preliminary data.</text>
</comment>
<name>A0A4D9F660_9SAUR</name>
<protein>
    <submittedName>
        <fullName evidence="2">NADH dehydrogenase</fullName>
    </submittedName>
</protein>
<evidence type="ECO:0000256" key="1">
    <source>
        <dbReference type="SAM" id="MobiDB-lite"/>
    </source>
</evidence>
<feature type="compositionally biased region" description="Low complexity" evidence="1">
    <location>
        <begin position="58"/>
        <end position="75"/>
    </location>
</feature>
<dbReference type="Proteomes" id="UP000297703">
    <property type="component" value="Unassembled WGS sequence"/>
</dbReference>
<dbReference type="STRING" id="55544.A0A4D9F660"/>
<dbReference type="EMBL" id="QXTE01000015">
    <property type="protein sequence ID" value="TFK13500.1"/>
    <property type="molecule type" value="Genomic_DNA"/>
</dbReference>
<sequence>MLLKASYFVVRSRTALYHEQFNTLQELDNKNIRNFHNPPTILKQGLVAPGLRTRDSPPRAAAAAPTKRGGASAAARSDQERGRKSSRNLRARRRPLSELVRDGDFRFRGQCVWTEQGYGAAR</sequence>